<organism evidence="2 3">
    <name type="scientific">Homarus americanus</name>
    <name type="common">American lobster</name>
    <dbReference type="NCBI Taxonomy" id="6706"/>
    <lineage>
        <taxon>Eukaryota</taxon>
        <taxon>Metazoa</taxon>
        <taxon>Ecdysozoa</taxon>
        <taxon>Arthropoda</taxon>
        <taxon>Crustacea</taxon>
        <taxon>Multicrustacea</taxon>
        <taxon>Malacostraca</taxon>
        <taxon>Eumalacostraca</taxon>
        <taxon>Eucarida</taxon>
        <taxon>Decapoda</taxon>
        <taxon>Pleocyemata</taxon>
        <taxon>Astacidea</taxon>
        <taxon>Nephropoidea</taxon>
        <taxon>Nephropidae</taxon>
        <taxon>Homarus</taxon>
    </lineage>
</organism>
<reference evidence="2" key="1">
    <citation type="journal article" date="2021" name="Sci. Adv.">
        <title>The American lobster genome reveals insights on longevity, neural, and immune adaptations.</title>
        <authorList>
            <person name="Polinski J.M."/>
            <person name="Zimin A.V."/>
            <person name="Clark K.F."/>
            <person name="Kohn A.B."/>
            <person name="Sadowski N."/>
            <person name="Timp W."/>
            <person name="Ptitsyn A."/>
            <person name="Khanna P."/>
            <person name="Romanova D.Y."/>
            <person name="Williams P."/>
            <person name="Greenwood S.J."/>
            <person name="Moroz L.L."/>
            <person name="Walt D.R."/>
            <person name="Bodnar A.G."/>
        </authorList>
    </citation>
    <scope>NUCLEOTIDE SEQUENCE</scope>
    <source>
        <strain evidence="2">GMGI-L3</strain>
    </source>
</reference>
<keyword evidence="1" id="KW-0812">Transmembrane</keyword>
<feature type="transmembrane region" description="Helical" evidence="1">
    <location>
        <begin position="7"/>
        <end position="26"/>
    </location>
</feature>
<evidence type="ECO:0000313" key="3">
    <source>
        <dbReference type="Proteomes" id="UP000747542"/>
    </source>
</evidence>
<sequence length="88" mass="10089">MHLFLKTLYMLTVMVMTGMMMVLVLLCTPDFHTRLSNGFYRQSDLTYSQFVMQSLENPGVYVAEVSVDVEDVPYRPPPVLVLTDPRQA</sequence>
<dbReference type="EMBL" id="JAHLQT010028808">
    <property type="protein sequence ID" value="KAG7161828.1"/>
    <property type="molecule type" value="Genomic_DNA"/>
</dbReference>
<keyword evidence="1" id="KW-0472">Membrane</keyword>
<evidence type="ECO:0000313" key="2">
    <source>
        <dbReference type="EMBL" id="KAG7161828.1"/>
    </source>
</evidence>
<accession>A0A8J5MS32</accession>
<dbReference type="AlphaFoldDB" id="A0A8J5MS32"/>
<keyword evidence="3" id="KW-1185">Reference proteome</keyword>
<keyword evidence="1" id="KW-1133">Transmembrane helix</keyword>
<proteinExistence type="predicted"/>
<gene>
    <name evidence="2" type="ORF">Hamer_G007485</name>
</gene>
<name>A0A8J5MS32_HOMAM</name>
<evidence type="ECO:0000256" key="1">
    <source>
        <dbReference type="SAM" id="Phobius"/>
    </source>
</evidence>
<dbReference type="Proteomes" id="UP000747542">
    <property type="component" value="Unassembled WGS sequence"/>
</dbReference>
<comment type="caution">
    <text evidence="2">The sequence shown here is derived from an EMBL/GenBank/DDBJ whole genome shotgun (WGS) entry which is preliminary data.</text>
</comment>
<protein>
    <submittedName>
        <fullName evidence="2">Uncharacterized protein</fullName>
    </submittedName>
</protein>